<organism evidence="1 2">
    <name type="scientific">Diphasiastrum complanatum</name>
    <name type="common">Issler's clubmoss</name>
    <name type="synonym">Lycopodium complanatum</name>
    <dbReference type="NCBI Taxonomy" id="34168"/>
    <lineage>
        <taxon>Eukaryota</taxon>
        <taxon>Viridiplantae</taxon>
        <taxon>Streptophyta</taxon>
        <taxon>Embryophyta</taxon>
        <taxon>Tracheophyta</taxon>
        <taxon>Lycopodiopsida</taxon>
        <taxon>Lycopodiales</taxon>
        <taxon>Lycopodiaceae</taxon>
        <taxon>Lycopodioideae</taxon>
        <taxon>Diphasiastrum</taxon>
    </lineage>
</organism>
<protein>
    <submittedName>
        <fullName evidence="1">Uncharacterized protein</fullName>
    </submittedName>
</protein>
<accession>A0ACC2CZ45</accession>
<dbReference type="Proteomes" id="UP001162992">
    <property type="component" value="Chromosome 8"/>
</dbReference>
<reference evidence="2" key="1">
    <citation type="journal article" date="2024" name="Proc. Natl. Acad. Sci. U.S.A.">
        <title>Extraordinary preservation of gene collinearity over three hundred million years revealed in homosporous lycophytes.</title>
        <authorList>
            <person name="Li C."/>
            <person name="Wickell D."/>
            <person name="Kuo L.Y."/>
            <person name="Chen X."/>
            <person name="Nie B."/>
            <person name="Liao X."/>
            <person name="Peng D."/>
            <person name="Ji J."/>
            <person name="Jenkins J."/>
            <person name="Williams M."/>
            <person name="Shu S."/>
            <person name="Plott C."/>
            <person name="Barry K."/>
            <person name="Rajasekar S."/>
            <person name="Grimwood J."/>
            <person name="Han X."/>
            <person name="Sun S."/>
            <person name="Hou Z."/>
            <person name="He W."/>
            <person name="Dai G."/>
            <person name="Sun C."/>
            <person name="Schmutz J."/>
            <person name="Leebens-Mack J.H."/>
            <person name="Li F.W."/>
            <person name="Wang L."/>
        </authorList>
    </citation>
    <scope>NUCLEOTIDE SEQUENCE [LARGE SCALE GENOMIC DNA]</scope>
    <source>
        <strain evidence="2">cv. PW_Plant_1</strain>
    </source>
</reference>
<dbReference type="EMBL" id="CM055099">
    <property type="protein sequence ID" value="KAJ7547287.1"/>
    <property type="molecule type" value="Genomic_DNA"/>
</dbReference>
<proteinExistence type="predicted"/>
<keyword evidence="2" id="KW-1185">Reference proteome</keyword>
<sequence length="404" mass="45152">MSFAGPTWASCSLRGLPLPSPSSSSALLPSASALVHRVELSLRYWCCQPMRREARNLCRAFFYRSWSQTQGCEPTSSLISSFLGKRIVCFVFTSRMEKECTSCDITNAALSHHGVVIRDPLDLEKKKRAIRSAGLSKLQVIADFDMTLTKYKVNGERGQSSHALLHQGNAEYDLKRRQLFNHYYPLEVSSTIPVDEKTKLMEEWWEKTHSLLIEGGLNHAAIVQSVKNAVINFRDGVVELFELLESSGVPLLIFSAGLADIIEEVMRQKLHRTFGSIRVVSNRMEFDSTGKLLGFKGKTIHVLNKNEHALELAAPLSINHKLGVNQAENGVTIVQGRKNVLLLGDHLGDLGMSDGVDFENRISVGFLNENVEDWLETYKQAFDIVVLNDGSMSHVVDLVREFSS</sequence>
<gene>
    <name evidence="1" type="ORF">O6H91_08G078400</name>
</gene>
<evidence type="ECO:0000313" key="2">
    <source>
        <dbReference type="Proteomes" id="UP001162992"/>
    </source>
</evidence>
<comment type="caution">
    <text evidence="1">The sequence shown here is derived from an EMBL/GenBank/DDBJ whole genome shotgun (WGS) entry which is preliminary data.</text>
</comment>
<name>A0ACC2CZ45_DIPCM</name>
<evidence type="ECO:0000313" key="1">
    <source>
        <dbReference type="EMBL" id="KAJ7547287.1"/>
    </source>
</evidence>